<dbReference type="PANTHER" id="PTHR40455:SF1">
    <property type="entry name" value="ANTITOXIN HIGA"/>
    <property type="match status" value="1"/>
</dbReference>
<dbReference type="Proteomes" id="UP001161422">
    <property type="component" value="Unassembled WGS sequence"/>
</dbReference>
<evidence type="ECO:0000313" key="2">
    <source>
        <dbReference type="EMBL" id="GLP96536.1"/>
    </source>
</evidence>
<dbReference type="RefSeq" id="WP_095507286.1">
    <property type="nucleotide sequence ID" value="NZ_BSNC01000004.1"/>
</dbReference>
<dbReference type="AlphaFoldDB" id="A0AA37VWU9"/>
<sequence>MDFTRVKEKAADLFSEVGFVSHINSEAEYEQALELIDELFDDYDTYRPLIEILAVSIEKWENEAEEFEEFNRKVEALDDGVAVLRTLMDQYQLKAEDLKEELGGKSLVSMVLNGSRNLTRDHIQALSARFKVAPSVFFHQ</sequence>
<protein>
    <submittedName>
        <fullName evidence="2">Transcriptional regulator</fullName>
    </submittedName>
</protein>
<organism evidence="2 3">
    <name type="scientific">Paraferrimonas sedimenticola</name>
    <dbReference type="NCBI Taxonomy" id="375674"/>
    <lineage>
        <taxon>Bacteria</taxon>
        <taxon>Pseudomonadati</taxon>
        <taxon>Pseudomonadota</taxon>
        <taxon>Gammaproteobacteria</taxon>
        <taxon>Alteromonadales</taxon>
        <taxon>Ferrimonadaceae</taxon>
        <taxon>Paraferrimonas</taxon>
    </lineage>
</organism>
<reference evidence="2" key="2">
    <citation type="submission" date="2023-01" db="EMBL/GenBank/DDBJ databases">
        <title>Draft genome sequence of Paraferrimonas sedimenticola strain NBRC 101628.</title>
        <authorList>
            <person name="Sun Q."/>
            <person name="Mori K."/>
        </authorList>
    </citation>
    <scope>NUCLEOTIDE SEQUENCE</scope>
    <source>
        <strain evidence="2">NBRC 101628</strain>
    </source>
</reference>
<accession>A0AA37VWU9</accession>
<reference evidence="2" key="1">
    <citation type="journal article" date="2014" name="Int. J. Syst. Evol. Microbiol.">
        <title>Complete genome sequence of Corynebacterium casei LMG S-19264T (=DSM 44701T), isolated from a smear-ripened cheese.</title>
        <authorList>
            <consortium name="US DOE Joint Genome Institute (JGI-PGF)"/>
            <person name="Walter F."/>
            <person name="Albersmeier A."/>
            <person name="Kalinowski J."/>
            <person name="Ruckert C."/>
        </authorList>
    </citation>
    <scope>NUCLEOTIDE SEQUENCE</scope>
    <source>
        <strain evidence="2">NBRC 101628</strain>
    </source>
</reference>
<feature type="coiled-coil region" evidence="1">
    <location>
        <begin position="57"/>
        <end position="101"/>
    </location>
</feature>
<evidence type="ECO:0000313" key="3">
    <source>
        <dbReference type="Proteomes" id="UP001161422"/>
    </source>
</evidence>
<name>A0AA37VWU9_9GAMM</name>
<dbReference type="GO" id="GO:0001046">
    <property type="term" value="F:core promoter sequence-specific DNA binding"/>
    <property type="evidence" value="ECO:0007669"/>
    <property type="project" value="TreeGrafter"/>
</dbReference>
<keyword evidence="1" id="KW-0175">Coiled coil</keyword>
<evidence type="ECO:0000256" key="1">
    <source>
        <dbReference type="SAM" id="Coils"/>
    </source>
</evidence>
<comment type="caution">
    <text evidence="2">The sequence shown here is derived from an EMBL/GenBank/DDBJ whole genome shotgun (WGS) entry which is preliminary data.</text>
</comment>
<dbReference type="GO" id="GO:0006355">
    <property type="term" value="P:regulation of DNA-templated transcription"/>
    <property type="evidence" value="ECO:0007669"/>
    <property type="project" value="InterPro"/>
</dbReference>
<dbReference type="InterPro" id="IPR039060">
    <property type="entry name" value="Antitox_HigA"/>
</dbReference>
<dbReference type="PANTHER" id="PTHR40455">
    <property type="entry name" value="ANTITOXIN HIGA"/>
    <property type="match status" value="1"/>
</dbReference>
<dbReference type="EMBL" id="BSNC01000004">
    <property type="protein sequence ID" value="GLP96536.1"/>
    <property type="molecule type" value="Genomic_DNA"/>
</dbReference>
<gene>
    <name evidence="2" type="ORF">GCM10007895_18420</name>
</gene>
<proteinExistence type="predicted"/>
<keyword evidence="3" id="KW-1185">Reference proteome</keyword>